<dbReference type="AlphaFoldDB" id="A0A0F9QXB4"/>
<accession>A0A0F9QXB4</accession>
<protein>
    <submittedName>
        <fullName evidence="1">Uncharacterized protein</fullName>
    </submittedName>
</protein>
<comment type="caution">
    <text evidence="1">The sequence shown here is derived from an EMBL/GenBank/DDBJ whole genome shotgun (WGS) entry which is preliminary data.</text>
</comment>
<dbReference type="EMBL" id="LAZR01001193">
    <property type="protein sequence ID" value="KKN48980.1"/>
    <property type="molecule type" value="Genomic_DNA"/>
</dbReference>
<proteinExistence type="predicted"/>
<sequence>MDISLRAHKSIYLAQRATDDGPGILLYRFAELKELVPATPFLAFFFSADILCLE</sequence>
<evidence type="ECO:0000313" key="1">
    <source>
        <dbReference type="EMBL" id="KKN48980.1"/>
    </source>
</evidence>
<organism evidence="1">
    <name type="scientific">marine sediment metagenome</name>
    <dbReference type="NCBI Taxonomy" id="412755"/>
    <lineage>
        <taxon>unclassified sequences</taxon>
        <taxon>metagenomes</taxon>
        <taxon>ecological metagenomes</taxon>
    </lineage>
</organism>
<gene>
    <name evidence="1" type="ORF">LCGC14_0647520</name>
</gene>
<reference evidence="1" key="1">
    <citation type="journal article" date="2015" name="Nature">
        <title>Complex archaea that bridge the gap between prokaryotes and eukaryotes.</title>
        <authorList>
            <person name="Spang A."/>
            <person name="Saw J.H."/>
            <person name="Jorgensen S.L."/>
            <person name="Zaremba-Niedzwiedzka K."/>
            <person name="Martijn J."/>
            <person name="Lind A.E."/>
            <person name="van Eijk R."/>
            <person name="Schleper C."/>
            <person name="Guy L."/>
            <person name="Ettema T.J."/>
        </authorList>
    </citation>
    <scope>NUCLEOTIDE SEQUENCE</scope>
</reference>
<name>A0A0F9QXB4_9ZZZZ</name>